<dbReference type="EMBL" id="BARU01041454">
    <property type="protein sequence ID" value="GAH88272.1"/>
    <property type="molecule type" value="Genomic_DNA"/>
</dbReference>
<reference evidence="1" key="1">
    <citation type="journal article" date="2014" name="Front. Microbiol.">
        <title>High frequency of phylogenetically diverse reductive dehalogenase-homologous genes in deep subseafloor sedimentary metagenomes.</title>
        <authorList>
            <person name="Kawai M."/>
            <person name="Futagami T."/>
            <person name="Toyoda A."/>
            <person name="Takaki Y."/>
            <person name="Nishi S."/>
            <person name="Hori S."/>
            <person name="Arai W."/>
            <person name="Tsubouchi T."/>
            <person name="Morono Y."/>
            <person name="Uchiyama I."/>
            <person name="Ito T."/>
            <person name="Fujiyama A."/>
            <person name="Inagaki F."/>
            <person name="Takami H."/>
        </authorList>
    </citation>
    <scope>NUCLEOTIDE SEQUENCE</scope>
    <source>
        <strain evidence="1">Expedition CK06-06</strain>
    </source>
</reference>
<comment type="caution">
    <text evidence="1">The sequence shown here is derived from an EMBL/GenBank/DDBJ whole genome shotgun (WGS) entry which is preliminary data.</text>
</comment>
<accession>X1J2Q4</accession>
<protein>
    <submittedName>
        <fullName evidence="1">Uncharacterized protein</fullName>
    </submittedName>
</protein>
<dbReference type="AlphaFoldDB" id="X1J2Q4"/>
<sequence length="50" mass="5962">EKQILKFEKINSELIKLIKKADLNSKYLEELIPIERIQSSVNNGRNFFIR</sequence>
<evidence type="ECO:0000313" key="1">
    <source>
        <dbReference type="EMBL" id="GAH88272.1"/>
    </source>
</evidence>
<name>X1J2Q4_9ZZZZ</name>
<feature type="non-terminal residue" evidence="1">
    <location>
        <position position="1"/>
    </location>
</feature>
<proteinExistence type="predicted"/>
<organism evidence="1">
    <name type="scientific">marine sediment metagenome</name>
    <dbReference type="NCBI Taxonomy" id="412755"/>
    <lineage>
        <taxon>unclassified sequences</taxon>
        <taxon>metagenomes</taxon>
        <taxon>ecological metagenomes</taxon>
    </lineage>
</organism>
<gene>
    <name evidence="1" type="ORF">S03H2_63909</name>
</gene>